<keyword evidence="4" id="KW-1185">Reference proteome</keyword>
<comment type="caution">
    <text evidence="3">The sequence shown here is derived from an EMBL/GenBank/DDBJ whole genome shotgun (WGS) entry which is preliminary data.</text>
</comment>
<dbReference type="GeneID" id="81600118"/>
<dbReference type="Pfam" id="PF04199">
    <property type="entry name" value="Cyclase"/>
    <property type="match status" value="1"/>
</dbReference>
<comment type="similarity">
    <text evidence="1">Belongs to the Cyclase 1 superfamily.</text>
</comment>
<evidence type="ECO:0000313" key="3">
    <source>
        <dbReference type="EMBL" id="KAJ5450044.1"/>
    </source>
</evidence>
<dbReference type="SUPFAM" id="SSF102198">
    <property type="entry name" value="Putative cyclase"/>
    <property type="match status" value="1"/>
</dbReference>
<dbReference type="PANTHER" id="PTHR34861:SF10">
    <property type="entry name" value="CYCLASE"/>
    <property type="match status" value="1"/>
</dbReference>
<proteinExistence type="inferred from homology"/>
<dbReference type="Proteomes" id="UP001213681">
    <property type="component" value="Unassembled WGS sequence"/>
</dbReference>
<protein>
    <recommendedName>
        <fullName evidence="5">Cyclase</fullName>
    </recommendedName>
</protein>
<evidence type="ECO:0008006" key="5">
    <source>
        <dbReference type="Google" id="ProtNLM"/>
    </source>
</evidence>
<organism evidence="3 4">
    <name type="scientific">Penicillium daleae</name>
    <dbReference type="NCBI Taxonomy" id="63821"/>
    <lineage>
        <taxon>Eukaryota</taxon>
        <taxon>Fungi</taxon>
        <taxon>Dikarya</taxon>
        <taxon>Ascomycota</taxon>
        <taxon>Pezizomycotina</taxon>
        <taxon>Eurotiomycetes</taxon>
        <taxon>Eurotiomycetidae</taxon>
        <taxon>Eurotiales</taxon>
        <taxon>Aspergillaceae</taxon>
        <taxon>Penicillium</taxon>
    </lineage>
</organism>
<sequence length="385" mass="43285">MASHDPLKRLSAISGHVGQKKSPDTMAETTQAPDSLPWNPDCTKFPSRKDLPQLPGAPEGAAWVWGEDDQLGRLNLLTPQRVKASAQEILTGEMVRLDLPLNVPEKPAFGRETFQHSYKTLAEDVSYDDCYSLNTQSGTQWDGFRHFSHIPTKLFYNKVMFLMASYTFMKAHGFIQATSQDFFGENPNLRCSIHHWAEHGIAGRGVLLDYRQYALTHNKSYDPYTSHAITFDDLKACAASQGLDIRPESEGGDIRVGDFLLIRSGFVEKYHQISPEERYQAATRSRDDLAFAGVSREQAVRDWLHDCYFAGVTGDSPTFEVWPVQTDHLHQSLLALWGCPIGEMWDLEKLAEKCRQRRKWTFFMTSAPANMPGGVGSHANATAIL</sequence>
<dbReference type="AlphaFoldDB" id="A0AAD6C5G4"/>
<evidence type="ECO:0000313" key="4">
    <source>
        <dbReference type="Proteomes" id="UP001213681"/>
    </source>
</evidence>
<dbReference type="PANTHER" id="PTHR34861">
    <property type="match status" value="1"/>
</dbReference>
<evidence type="ECO:0000256" key="2">
    <source>
        <dbReference type="SAM" id="MobiDB-lite"/>
    </source>
</evidence>
<reference evidence="3" key="2">
    <citation type="journal article" date="2023" name="IMA Fungus">
        <title>Comparative genomic study of the Penicillium genus elucidates a diverse pangenome and 15 lateral gene transfer events.</title>
        <authorList>
            <person name="Petersen C."/>
            <person name="Sorensen T."/>
            <person name="Nielsen M.R."/>
            <person name="Sondergaard T.E."/>
            <person name="Sorensen J.L."/>
            <person name="Fitzpatrick D.A."/>
            <person name="Frisvad J.C."/>
            <person name="Nielsen K.L."/>
        </authorList>
    </citation>
    <scope>NUCLEOTIDE SEQUENCE</scope>
    <source>
        <strain evidence="3">IBT 16125</strain>
    </source>
</reference>
<dbReference type="Gene3D" id="3.50.30.50">
    <property type="entry name" value="Putative cyclase"/>
    <property type="match status" value="1"/>
</dbReference>
<dbReference type="GO" id="GO:0004061">
    <property type="term" value="F:arylformamidase activity"/>
    <property type="evidence" value="ECO:0007669"/>
    <property type="project" value="InterPro"/>
</dbReference>
<reference evidence="3" key="1">
    <citation type="submission" date="2022-12" db="EMBL/GenBank/DDBJ databases">
        <authorList>
            <person name="Petersen C."/>
        </authorList>
    </citation>
    <scope>NUCLEOTIDE SEQUENCE</scope>
    <source>
        <strain evidence="3">IBT 16125</strain>
    </source>
</reference>
<dbReference type="RefSeq" id="XP_056765579.1">
    <property type="nucleotide sequence ID" value="XM_056909875.1"/>
</dbReference>
<dbReference type="GO" id="GO:0019441">
    <property type="term" value="P:L-tryptophan catabolic process to kynurenine"/>
    <property type="evidence" value="ECO:0007669"/>
    <property type="project" value="InterPro"/>
</dbReference>
<dbReference type="InterPro" id="IPR007325">
    <property type="entry name" value="KFase/CYL"/>
</dbReference>
<feature type="region of interest" description="Disordered" evidence="2">
    <location>
        <begin position="1"/>
        <end position="40"/>
    </location>
</feature>
<gene>
    <name evidence="3" type="ORF">N7458_006493</name>
</gene>
<name>A0AAD6C5G4_9EURO</name>
<accession>A0AAD6C5G4</accession>
<dbReference type="EMBL" id="JAPVEA010000006">
    <property type="protein sequence ID" value="KAJ5450044.1"/>
    <property type="molecule type" value="Genomic_DNA"/>
</dbReference>
<evidence type="ECO:0000256" key="1">
    <source>
        <dbReference type="ARBA" id="ARBA00007865"/>
    </source>
</evidence>
<dbReference type="InterPro" id="IPR037175">
    <property type="entry name" value="KFase_sf"/>
</dbReference>